<gene>
    <name evidence="3" type="ORF">CYMTET_40907</name>
</gene>
<dbReference type="GO" id="GO:0004553">
    <property type="term" value="F:hydrolase activity, hydrolyzing O-glycosyl compounds"/>
    <property type="evidence" value="ECO:0007669"/>
    <property type="project" value="InterPro"/>
</dbReference>
<dbReference type="Pfam" id="PF06725">
    <property type="entry name" value="3D"/>
    <property type="match status" value="1"/>
</dbReference>
<feature type="non-terminal residue" evidence="3">
    <location>
        <position position="1"/>
    </location>
</feature>
<dbReference type="GO" id="GO:0019867">
    <property type="term" value="C:outer membrane"/>
    <property type="evidence" value="ECO:0007669"/>
    <property type="project" value="InterPro"/>
</dbReference>
<dbReference type="PANTHER" id="PTHR39160">
    <property type="entry name" value="CELL WALL-BINDING PROTEIN YOCH"/>
    <property type="match status" value="1"/>
</dbReference>
<dbReference type="InterPro" id="IPR010611">
    <property type="entry name" value="3D_dom"/>
</dbReference>
<dbReference type="PANTHER" id="PTHR39160:SF4">
    <property type="entry name" value="RESUSCITATION-PROMOTING FACTOR RPFB"/>
    <property type="match status" value="1"/>
</dbReference>
<evidence type="ECO:0000313" key="4">
    <source>
        <dbReference type="Proteomes" id="UP001190700"/>
    </source>
</evidence>
<protein>
    <recommendedName>
        <fullName evidence="2">3D domain-containing protein</fullName>
    </recommendedName>
</protein>
<keyword evidence="4" id="KW-1185">Reference proteome</keyword>
<proteinExistence type="predicted"/>
<reference evidence="3 4" key="1">
    <citation type="journal article" date="2015" name="Genome Biol. Evol.">
        <title>Comparative Genomics of a Bacterivorous Green Alga Reveals Evolutionary Causalities and Consequences of Phago-Mixotrophic Mode of Nutrition.</title>
        <authorList>
            <person name="Burns J.A."/>
            <person name="Paasch A."/>
            <person name="Narechania A."/>
            <person name="Kim E."/>
        </authorList>
    </citation>
    <scope>NUCLEOTIDE SEQUENCE [LARGE SCALE GENOMIC DNA]</scope>
    <source>
        <strain evidence="3 4">PLY_AMNH</strain>
    </source>
</reference>
<keyword evidence="1" id="KW-0732">Signal</keyword>
<accession>A0AAE0C734</accession>
<feature type="domain" description="3D" evidence="2">
    <location>
        <begin position="88"/>
        <end position="139"/>
    </location>
</feature>
<evidence type="ECO:0000259" key="2">
    <source>
        <dbReference type="Pfam" id="PF06725"/>
    </source>
</evidence>
<sequence length="141" mass="15341">LVRLAATRLGKSVVNGASAGGLCGGLITPVSSYWAETNLKGYPYLGTTSTVVMPRVPRPPLLSKEAMQQPWRLPVRLLLFQWGSIDGTIAADTRHYPFGTRMYVPGYGWGVVEDRGGAIQGVSRVDLYHNNHSKALEWGAN</sequence>
<name>A0AAE0C734_9CHLO</name>
<dbReference type="EMBL" id="LGRX02027226">
    <property type="protein sequence ID" value="KAK3249671.1"/>
    <property type="molecule type" value="Genomic_DNA"/>
</dbReference>
<dbReference type="GO" id="GO:0009254">
    <property type="term" value="P:peptidoglycan turnover"/>
    <property type="evidence" value="ECO:0007669"/>
    <property type="project" value="InterPro"/>
</dbReference>
<dbReference type="InterPro" id="IPR051933">
    <property type="entry name" value="Resuscitation_pf_RpfB"/>
</dbReference>
<comment type="caution">
    <text evidence="3">The sequence shown here is derived from an EMBL/GenBank/DDBJ whole genome shotgun (WGS) entry which is preliminary data.</text>
</comment>
<dbReference type="Gene3D" id="2.40.40.10">
    <property type="entry name" value="RlpA-like domain"/>
    <property type="match status" value="1"/>
</dbReference>
<dbReference type="Proteomes" id="UP001190700">
    <property type="component" value="Unassembled WGS sequence"/>
</dbReference>
<evidence type="ECO:0000256" key="1">
    <source>
        <dbReference type="ARBA" id="ARBA00022729"/>
    </source>
</evidence>
<organism evidence="3 4">
    <name type="scientific">Cymbomonas tetramitiformis</name>
    <dbReference type="NCBI Taxonomy" id="36881"/>
    <lineage>
        <taxon>Eukaryota</taxon>
        <taxon>Viridiplantae</taxon>
        <taxon>Chlorophyta</taxon>
        <taxon>Pyramimonadophyceae</taxon>
        <taxon>Pyramimonadales</taxon>
        <taxon>Pyramimonadaceae</taxon>
        <taxon>Cymbomonas</taxon>
    </lineage>
</organism>
<dbReference type="AlphaFoldDB" id="A0AAE0C734"/>
<dbReference type="InterPro" id="IPR059180">
    <property type="entry name" value="3D_YorM"/>
</dbReference>
<dbReference type="SUPFAM" id="SSF50685">
    <property type="entry name" value="Barwin-like endoglucanases"/>
    <property type="match status" value="1"/>
</dbReference>
<dbReference type="InterPro" id="IPR036908">
    <property type="entry name" value="RlpA-like_sf"/>
</dbReference>
<evidence type="ECO:0000313" key="3">
    <source>
        <dbReference type="EMBL" id="KAK3249671.1"/>
    </source>
</evidence>
<dbReference type="CDD" id="cd14667">
    <property type="entry name" value="3D_containing_proteins"/>
    <property type="match status" value="1"/>
</dbReference>